<feature type="compositionally biased region" description="Polar residues" evidence="1">
    <location>
        <begin position="145"/>
        <end position="160"/>
    </location>
</feature>
<dbReference type="PANTHER" id="PTHR37984:SF12">
    <property type="entry name" value="RIBONUCLEASE H"/>
    <property type="match status" value="1"/>
</dbReference>
<protein>
    <recommendedName>
        <fullName evidence="4">Retrovirus-related Pol polyprotein from transposon</fullName>
    </recommendedName>
</protein>
<dbReference type="InterPro" id="IPR050951">
    <property type="entry name" value="Retrovirus_Pol_polyprotein"/>
</dbReference>
<feature type="compositionally biased region" description="Basic and acidic residues" evidence="1">
    <location>
        <begin position="106"/>
        <end position="124"/>
    </location>
</feature>
<evidence type="ECO:0000313" key="2">
    <source>
        <dbReference type="EMBL" id="KRY08050.1"/>
    </source>
</evidence>
<dbReference type="PANTHER" id="PTHR37984">
    <property type="entry name" value="PROTEIN CBG26694"/>
    <property type="match status" value="1"/>
</dbReference>
<dbReference type="STRING" id="990121.A0A0V0Z666"/>
<dbReference type="Proteomes" id="UP000054783">
    <property type="component" value="Unassembled WGS sequence"/>
</dbReference>
<evidence type="ECO:0000256" key="1">
    <source>
        <dbReference type="SAM" id="MobiDB-lite"/>
    </source>
</evidence>
<comment type="caution">
    <text evidence="2">The sequence shown here is derived from an EMBL/GenBank/DDBJ whole genome shotgun (WGS) entry which is preliminary data.</text>
</comment>
<accession>A0A0V0Z666</accession>
<feature type="compositionally biased region" description="Basic and acidic residues" evidence="1">
    <location>
        <begin position="163"/>
        <end position="172"/>
    </location>
</feature>
<sequence length="172" mass="19397">MVTACTTTGKSPAELLMNRRLRTVLDRVQPDVVPEDLGKNFENVRTFQTDDQVYAKNYSSEKTWKPAIVVTPRGPLSYQVQTEDGQLWRRHIDQLRKRYVTAEQNHSAEKAESQEDETAEKTARTEIIPEEDIAVVTTPREKSAAASQSPDTASVGQQRSSTRKKDCQNGEC</sequence>
<reference evidence="2 3" key="1">
    <citation type="submission" date="2015-01" db="EMBL/GenBank/DDBJ databases">
        <title>Evolution of Trichinella species and genotypes.</title>
        <authorList>
            <person name="Korhonen P.K."/>
            <person name="Edoardo P."/>
            <person name="Giuseppe L.R."/>
            <person name="Gasser R.B."/>
        </authorList>
    </citation>
    <scope>NUCLEOTIDE SEQUENCE [LARGE SCALE GENOMIC DNA]</scope>
    <source>
        <strain evidence="2">ISS2496</strain>
    </source>
</reference>
<evidence type="ECO:0008006" key="4">
    <source>
        <dbReference type="Google" id="ProtNLM"/>
    </source>
</evidence>
<feature type="region of interest" description="Disordered" evidence="1">
    <location>
        <begin position="99"/>
        <end position="172"/>
    </location>
</feature>
<keyword evidence="3" id="KW-1185">Reference proteome</keyword>
<proteinExistence type="predicted"/>
<gene>
    <name evidence="2" type="ORF">T12_149</name>
</gene>
<dbReference type="EMBL" id="JYDQ01000371">
    <property type="protein sequence ID" value="KRY08050.1"/>
    <property type="molecule type" value="Genomic_DNA"/>
</dbReference>
<dbReference type="AlphaFoldDB" id="A0A0V0Z666"/>
<dbReference type="OrthoDB" id="5927298at2759"/>
<evidence type="ECO:0000313" key="3">
    <source>
        <dbReference type="Proteomes" id="UP000054783"/>
    </source>
</evidence>
<name>A0A0V0Z666_9BILA</name>
<organism evidence="2 3">
    <name type="scientific">Trichinella patagoniensis</name>
    <dbReference type="NCBI Taxonomy" id="990121"/>
    <lineage>
        <taxon>Eukaryota</taxon>
        <taxon>Metazoa</taxon>
        <taxon>Ecdysozoa</taxon>
        <taxon>Nematoda</taxon>
        <taxon>Enoplea</taxon>
        <taxon>Dorylaimia</taxon>
        <taxon>Trichinellida</taxon>
        <taxon>Trichinellidae</taxon>
        <taxon>Trichinella</taxon>
    </lineage>
</organism>